<feature type="region of interest" description="Disordered" evidence="1">
    <location>
        <begin position="795"/>
        <end position="815"/>
    </location>
</feature>
<dbReference type="RefSeq" id="WP_226586729.1">
    <property type="nucleotide sequence ID" value="NZ_BLAY01000097.1"/>
</dbReference>
<evidence type="ECO:0000313" key="3">
    <source>
        <dbReference type="EMBL" id="GET40681.1"/>
    </source>
</evidence>
<organism evidence="3 4">
    <name type="scientific">Microseira wollei NIES-4236</name>
    <dbReference type="NCBI Taxonomy" id="2530354"/>
    <lineage>
        <taxon>Bacteria</taxon>
        <taxon>Bacillati</taxon>
        <taxon>Cyanobacteriota</taxon>
        <taxon>Cyanophyceae</taxon>
        <taxon>Oscillatoriophycideae</taxon>
        <taxon>Aerosakkonematales</taxon>
        <taxon>Aerosakkonemataceae</taxon>
        <taxon>Microseira</taxon>
    </lineage>
</organism>
<dbReference type="Pfam" id="PF05860">
    <property type="entry name" value="TPS"/>
    <property type="match status" value="1"/>
</dbReference>
<dbReference type="InterPro" id="IPR011050">
    <property type="entry name" value="Pectin_lyase_fold/virulence"/>
</dbReference>
<dbReference type="Proteomes" id="UP001050975">
    <property type="component" value="Unassembled WGS sequence"/>
</dbReference>
<dbReference type="NCBIfam" id="TIGR01901">
    <property type="entry name" value="adhes_NPXG"/>
    <property type="match status" value="1"/>
</dbReference>
<reference evidence="3" key="1">
    <citation type="submission" date="2019-10" db="EMBL/GenBank/DDBJ databases">
        <title>Draft genome sequece of Microseira wollei NIES-4236.</title>
        <authorList>
            <person name="Yamaguchi H."/>
            <person name="Suzuki S."/>
            <person name="Kawachi M."/>
        </authorList>
    </citation>
    <scope>NUCLEOTIDE SEQUENCE</scope>
    <source>
        <strain evidence="3">NIES-4236</strain>
    </source>
</reference>
<comment type="caution">
    <text evidence="3">The sequence shown here is derived from an EMBL/GenBank/DDBJ whole genome shotgun (WGS) entry which is preliminary data.</text>
</comment>
<dbReference type="InterPro" id="IPR012334">
    <property type="entry name" value="Pectin_lyas_fold"/>
</dbReference>
<evidence type="ECO:0000259" key="2">
    <source>
        <dbReference type="SMART" id="SM00912"/>
    </source>
</evidence>
<protein>
    <submittedName>
        <fullName evidence="3">Filamentous hemagglutinin-like protein</fullName>
    </submittedName>
</protein>
<evidence type="ECO:0000313" key="4">
    <source>
        <dbReference type="Proteomes" id="UP001050975"/>
    </source>
</evidence>
<dbReference type="AlphaFoldDB" id="A0AAV3XGX0"/>
<gene>
    <name evidence="3" type="ORF">MiSe_54920</name>
</gene>
<name>A0AAV3XGX0_9CYAN</name>
<feature type="domain" description="Filamentous haemagglutinin FhaB/tRNA nuclease CdiA-like TPS" evidence="2">
    <location>
        <begin position="53"/>
        <end position="166"/>
    </location>
</feature>
<dbReference type="SUPFAM" id="SSF51126">
    <property type="entry name" value="Pectin lyase-like"/>
    <property type="match status" value="4"/>
</dbReference>
<sequence>MTNEALRLYLTKKAIRCKTQSVAASPRRRVSPNYVLLGIIALTFNSPVFAQIVPDATLPHHSIVNSDGNTFTIDGGTTAGGNLFHSFREFSVPTGNTAFFNNAATIERIITRITGGQVSQIDGLIRANGRADLFLINPSGIIFGSNAKLDIGGSFFSSTADSIQFADGSIFSAKNPQGTPLLSINVPIGLQLSSNPGSINVSGTGHQLAVKGHPSTAPLEQTSNRSGLQVKPGNTLALIGGQVTLDGGLLTTESGRIELGSISGGQVNLNHINRPWTLSYSNVQNYGDIRLSNAALLDASGSGGSGIQIVGRQITMSNGSLAFTNTQGALPGGQITIFASELIELSGDNPKGIPSGLRTQTVGAGNGSNIRVTTANLLVRGGANIMSFTFSQGRGGDIIVAANRDLQVIGASPFSPQSNSGIRARTFGIGNGGDMTISTTSLQVIDGAVLADQSFGVGPTGNLWVKATESVQVIGVNPISPLAQRIRSGIGVGRGPNGSGATGNLTIETSRVIVRDGGRISRDGGLISNPTSVNAADRNLTINASESIEVSGIDPDTSLNSFISSSVLTNLPIQIILGQPTIPSGDAGTLMINTPKLIVSNSGQVGVDNQGVGRGGDLTISAEQIVVERNGRITAATASGEGGNMMLNARFLQISNLGQITAEAGGTGNGGNITLNADTIAVLQRSRITANAFQGRGGNIQINATGLFTTPNSAITASSQFGVSGIVAINNPEVNTSEGLVELNTTPIDPSHQVIVGCAAALGNSFTVTGRGGLPEDPSTTIRGQTIWRDLQDFSPATETGNTSHQNSQLKKSNPPVQIVEATGWVINGLGQVELVAPAPGVVAGYQHPNCNDLPILRLFMPKM</sequence>
<dbReference type="SMART" id="SM00912">
    <property type="entry name" value="Haemagg_act"/>
    <property type="match status" value="1"/>
</dbReference>
<proteinExistence type="predicted"/>
<dbReference type="Gene3D" id="2.160.20.10">
    <property type="entry name" value="Single-stranded right-handed beta-helix, Pectin lyase-like"/>
    <property type="match status" value="2"/>
</dbReference>
<keyword evidence="4" id="KW-1185">Reference proteome</keyword>
<accession>A0AAV3XGX0</accession>
<evidence type="ECO:0000256" key="1">
    <source>
        <dbReference type="SAM" id="MobiDB-lite"/>
    </source>
</evidence>
<dbReference type="EMBL" id="BLAY01000097">
    <property type="protein sequence ID" value="GET40681.1"/>
    <property type="molecule type" value="Genomic_DNA"/>
</dbReference>
<dbReference type="InterPro" id="IPR008638">
    <property type="entry name" value="FhaB/CdiA-like_TPS"/>
</dbReference>